<feature type="non-terminal residue" evidence="1">
    <location>
        <position position="33"/>
    </location>
</feature>
<dbReference type="EMBL" id="LXQA011052464">
    <property type="protein sequence ID" value="MCI82827.1"/>
    <property type="molecule type" value="Genomic_DNA"/>
</dbReference>
<name>A0A392V3U3_9FABA</name>
<protein>
    <submittedName>
        <fullName evidence="1">Uncharacterized protein</fullName>
    </submittedName>
</protein>
<accession>A0A392V3U3</accession>
<keyword evidence="2" id="KW-1185">Reference proteome</keyword>
<proteinExistence type="predicted"/>
<dbReference type="Proteomes" id="UP000265520">
    <property type="component" value="Unassembled WGS sequence"/>
</dbReference>
<reference evidence="1 2" key="1">
    <citation type="journal article" date="2018" name="Front. Plant Sci.">
        <title>Red Clover (Trifolium pratense) and Zigzag Clover (T. medium) - A Picture of Genomic Similarities and Differences.</title>
        <authorList>
            <person name="Dluhosova J."/>
            <person name="Istvanek J."/>
            <person name="Nedelnik J."/>
            <person name="Repkova J."/>
        </authorList>
    </citation>
    <scope>NUCLEOTIDE SEQUENCE [LARGE SCALE GENOMIC DNA]</scope>
    <source>
        <strain evidence="2">cv. 10/8</strain>
        <tissue evidence="1">Leaf</tissue>
    </source>
</reference>
<comment type="caution">
    <text evidence="1">The sequence shown here is derived from an EMBL/GenBank/DDBJ whole genome shotgun (WGS) entry which is preliminary data.</text>
</comment>
<organism evidence="1 2">
    <name type="scientific">Trifolium medium</name>
    <dbReference type="NCBI Taxonomy" id="97028"/>
    <lineage>
        <taxon>Eukaryota</taxon>
        <taxon>Viridiplantae</taxon>
        <taxon>Streptophyta</taxon>
        <taxon>Embryophyta</taxon>
        <taxon>Tracheophyta</taxon>
        <taxon>Spermatophyta</taxon>
        <taxon>Magnoliopsida</taxon>
        <taxon>eudicotyledons</taxon>
        <taxon>Gunneridae</taxon>
        <taxon>Pentapetalae</taxon>
        <taxon>rosids</taxon>
        <taxon>fabids</taxon>
        <taxon>Fabales</taxon>
        <taxon>Fabaceae</taxon>
        <taxon>Papilionoideae</taxon>
        <taxon>50 kb inversion clade</taxon>
        <taxon>NPAAA clade</taxon>
        <taxon>Hologalegina</taxon>
        <taxon>IRL clade</taxon>
        <taxon>Trifolieae</taxon>
        <taxon>Trifolium</taxon>
    </lineage>
</organism>
<evidence type="ECO:0000313" key="2">
    <source>
        <dbReference type="Proteomes" id="UP000265520"/>
    </source>
</evidence>
<dbReference type="AlphaFoldDB" id="A0A392V3U3"/>
<sequence>MRNNSFMSSRFYYKASPFIRIDLTSGGGCRVRW</sequence>
<evidence type="ECO:0000313" key="1">
    <source>
        <dbReference type="EMBL" id="MCI82827.1"/>
    </source>
</evidence>